<feature type="region of interest" description="Disordered" evidence="3">
    <location>
        <begin position="476"/>
        <end position="512"/>
    </location>
</feature>
<dbReference type="SUPFAM" id="SSF48403">
    <property type="entry name" value="Ankyrin repeat"/>
    <property type="match status" value="1"/>
</dbReference>
<evidence type="ECO:0000256" key="3">
    <source>
        <dbReference type="SAM" id="MobiDB-lite"/>
    </source>
</evidence>
<evidence type="ECO:0000256" key="2">
    <source>
        <dbReference type="PROSITE-ProRule" id="PRU00023"/>
    </source>
</evidence>
<dbReference type="GO" id="GO:0005737">
    <property type="term" value="C:cytoplasm"/>
    <property type="evidence" value="ECO:0007669"/>
    <property type="project" value="TreeGrafter"/>
</dbReference>
<dbReference type="EMBL" id="CAJFCJ010000001">
    <property type="protein sequence ID" value="CAD5110855.1"/>
    <property type="molecule type" value="Genomic_DNA"/>
</dbReference>
<evidence type="ECO:0000256" key="1">
    <source>
        <dbReference type="ARBA" id="ARBA00022737"/>
    </source>
</evidence>
<accession>A0A7I8V6P6</accession>
<gene>
    <name evidence="4" type="ORF">DGYR_LOCUS213</name>
</gene>
<feature type="region of interest" description="Disordered" evidence="3">
    <location>
        <begin position="324"/>
        <end position="358"/>
    </location>
</feature>
<dbReference type="InterPro" id="IPR002110">
    <property type="entry name" value="Ankyrin_rpt"/>
</dbReference>
<feature type="compositionally biased region" description="Polar residues" evidence="3">
    <location>
        <begin position="337"/>
        <end position="350"/>
    </location>
</feature>
<dbReference type="PROSITE" id="PS50297">
    <property type="entry name" value="ANK_REP_REGION"/>
    <property type="match status" value="2"/>
</dbReference>
<dbReference type="PANTHER" id="PTHR24179">
    <property type="entry name" value="PROTEIN PHOSPHATASE 1 REGULATORY SUBUNIT 12"/>
    <property type="match status" value="1"/>
</dbReference>
<dbReference type="InterPro" id="IPR051226">
    <property type="entry name" value="PP1_Regulatory_Subunit"/>
</dbReference>
<dbReference type="Proteomes" id="UP000549394">
    <property type="component" value="Unassembled WGS sequence"/>
</dbReference>
<organism evidence="4 5">
    <name type="scientific">Dimorphilus gyrociliatus</name>
    <dbReference type="NCBI Taxonomy" id="2664684"/>
    <lineage>
        <taxon>Eukaryota</taxon>
        <taxon>Metazoa</taxon>
        <taxon>Spiralia</taxon>
        <taxon>Lophotrochozoa</taxon>
        <taxon>Annelida</taxon>
        <taxon>Polychaeta</taxon>
        <taxon>Polychaeta incertae sedis</taxon>
        <taxon>Dinophilidae</taxon>
        <taxon>Dimorphilus</taxon>
    </lineage>
</organism>
<name>A0A7I8V6P6_9ANNE</name>
<dbReference type="OrthoDB" id="19014at2759"/>
<evidence type="ECO:0000313" key="4">
    <source>
        <dbReference type="EMBL" id="CAD5110855.1"/>
    </source>
</evidence>
<dbReference type="Pfam" id="PF12796">
    <property type="entry name" value="Ank_2"/>
    <property type="match status" value="2"/>
</dbReference>
<dbReference type="GO" id="GO:0004857">
    <property type="term" value="F:enzyme inhibitor activity"/>
    <property type="evidence" value="ECO:0007669"/>
    <property type="project" value="TreeGrafter"/>
</dbReference>
<dbReference type="PROSITE" id="PS50088">
    <property type="entry name" value="ANK_REPEAT"/>
    <property type="match status" value="2"/>
</dbReference>
<dbReference type="GO" id="GO:0017020">
    <property type="term" value="F:myosin phosphatase regulator activity"/>
    <property type="evidence" value="ECO:0007669"/>
    <property type="project" value="TreeGrafter"/>
</dbReference>
<dbReference type="Gene3D" id="1.25.40.20">
    <property type="entry name" value="Ankyrin repeat-containing domain"/>
    <property type="match status" value="2"/>
</dbReference>
<comment type="caution">
    <text evidence="4">The sequence shown here is derived from an EMBL/GenBank/DDBJ whole genome shotgun (WGS) entry which is preliminary data.</text>
</comment>
<keyword evidence="2" id="KW-0040">ANK repeat</keyword>
<sequence>MDHKELVDELSELEKLPTEDRLKQAKKRRAQQLKRFSIYDKAKDKEENRKRKKNLVNNNYVASKKTVDFDPEIVLLEVAARDDVEEVRRLLEMGVNPDTSNEDGLTALHQCCIDDSGKMMDLLLSYNANVNAKDSELWTPLHAAATCAHGHLCKKLIDNGADMLAVNVDGNMPYDICEEESTLDLIESEMAAKGITQKMIDETRCSTEQHLLNELKLSKENTACWRDKQGASVLHVAAANGYEKVAKWILDNRLVATDVKDNDQWQPIHAAAYWCQRNIIDVLAEHKADLEAKTASGETIIELCSDGQLRQHIEQLRDSARIVPETNNGPSVELRTRSSWKPTRTSSVRRQTMKEKENLSRKDMIEEGLFRGSLCSEDGLEFGKSDQILDEEENGGSLIDEQPFIDSPVSTETIKETSPQKNTEVSSSSDTVIHSPGNSITESSPAKVDDIKPIIDRSGTGLINIKKIRQQERLYKNKATLSNTSSPNRDSDANTRAVSYTSSNGGSTDIPKKQKFTSAEVIGGTDSDTQNCCCIM</sequence>
<keyword evidence="1" id="KW-0677">Repeat</keyword>
<dbReference type="AlphaFoldDB" id="A0A7I8V6P6"/>
<feature type="compositionally biased region" description="Polar residues" evidence="3">
    <location>
        <begin position="410"/>
        <end position="444"/>
    </location>
</feature>
<dbReference type="PANTHER" id="PTHR24179:SF29">
    <property type="entry name" value="LD46604P"/>
    <property type="match status" value="1"/>
</dbReference>
<dbReference type="SMART" id="SM00248">
    <property type="entry name" value="ANK"/>
    <property type="match status" value="4"/>
</dbReference>
<feature type="repeat" description="ANK" evidence="2">
    <location>
        <begin position="136"/>
        <end position="168"/>
    </location>
</feature>
<evidence type="ECO:0000313" key="5">
    <source>
        <dbReference type="Proteomes" id="UP000549394"/>
    </source>
</evidence>
<dbReference type="InterPro" id="IPR036770">
    <property type="entry name" value="Ankyrin_rpt-contain_sf"/>
</dbReference>
<protein>
    <submittedName>
        <fullName evidence="4">DgyrCDS221</fullName>
    </submittedName>
</protein>
<feature type="compositionally biased region" description="Polar residues" evidence="3">
    <location>
        <begin position="479"/>
        <end position="507"/>
    </location>
</feature>
<keyword evidence="5" id="KW-1185">Reference proteome</keyword>
<feature type="region of interest" description="Disordered" evidence="3">
    <location>
        <begin position="410"/>
        <end position="446"/>
    </location>
</feature>
<feature type="repeat" description="ANK" evidence="2">
    <location>
        <begin position="103"/>
        <end position="135"/>
    </location>
</feature>
<reference evidence="4 5" key="1">
    <citation type="submission" date="2020-08" db="EMBL/GenBank/DDBJ databases">
        <authorList>
            <person name="Hejnol A."/>
        </authorList>
    </citation>
    <scope>NUCLEOTIDE SEQUENCE [LARGE SCALE GENOMIC DNA]</scope>
</reference>
<proteinExistence type="predicted"/>